<dbReference type="EMBL" id="JXLB01000002">
    <property type="protein sequence ID" value="OJG83670.1"/>
    <property type="molecule type" value="Genomic_DNA"/>
</dbReference>
<dbReference type="RefSeq" id="WP_071854504.1">
    <property type="nucleotide sequence ID" value="NZ_JXLB01000002.1"/>
</dbReference>
<keyword evidence="3" id="KW-1185">Reference proteome</keyword>
<proteinExistence type="predicted"/>
<feature type="transmembrane region" description="Helical" evidence="1">
    <location>
        <begin position="6"/>
        <end position="29"/>
    </location>
</feature>
<keyword evidence="1" id="KW-1133">Transmembrane helix</keyword>
<reference evidence="2 3" key="1">
    <citation type="submission" date="2014-12" db="EMBL/GenBank/DDBJ databases">
        <title>Draft genome sequences of 29 type strains of Enterococci.</title>
        <authorList>
            <person name="Zhong Z."/>
            <person name="Sun Z."/>
            <person name="Liu W."/>
            <person name="Zhang W."/>
            <person name="Zhang H."/>
        </authorList>
    </citation>
    <scope>NUCLEOTIDE SEQUENCE [LARGE SCALE GENOMIC DNA]</scope>
    <source>
        <strain evidence="2 3">DSM 15687</strain>
    </source>
</reference>
<dbReference type="STRING" id="150033.RV14_GL000904"/>
<protein>
    <submittedName>
        <fullName evidence="2">Uncharacterized protein</fullName>
    </submittedName>
</protein>
<accession>A0A1L8WRM0</accession>
<dbReference type="AlphaFoldDB" id="A0A1L8WRM0"/>
<comment type="caution">
    <text evidence="2">The sequence shown here is derived from an EMBL/GenBank/DDBJ whole genome shotgun (WGS) entry which is preliminary data.</text>
</comment>
<keyword evidence="1" id="KW-0812">Transmembrane</keyword>
<evidence type="ECO:0000313" key="2">
    <source>
        <dbReference type="EMBL" id="OJG83670.1"/>
    </source>
</evidence>
<gene>
    <name evidence="2" type="ORF">RV14_GL000904</name>
</gene>
<evidence type="ECO:0000313" key="3">
    <source>
        <dbReference type="Proteomes" id="UP000182152"/>
    </source>
</evidence>
<evidence type="ECO:0000256" key="1">
    <source>
        <dbReference type="SAM" id="Phobius"/>
    </source>
</evidence>
<dbReference type="Proteomes" id="UP000182152">
    <property type="component" value="Unassembled WGS sequence"/>
</dbReference>
<dbReference type="OrthoDB" id="2195322at2"/>
<sequence>MTNGTSQGLFIVVAIIIFGIFIAISYLLFRNTLKPSLSTIYCDSFEQIDENTNLLDTNNSKCMRKFNNSFEVKGYFNIWFKGANWGPIIWTPDNTEIRTIKLSQASNGIPTIENGYVLVDSISDINVAVKQDAIDKGFGTNKTREAYISINGEKEIYLGKANYSNVSWGTNKGLKLKIGEVNTIKMKYINVHGGKTVYTLQVIILN</sequence>
<name>A0A1L8WRM0_9ENTE</name>
<keyword evidence="1" id="KW-0472">Membrane</keyword>
<organism evidence="2 3">
    <name type="scientific">Enterococcus ratti</name>
    <dbReference type="NCBI Taxonomy" id="150033"/>
    <lineage>
        <taxon>Bacteria</taxon>
        <taxon>Bacillati</taxon>
        <taxon>Bacillota</taxon>
        <taxon>Bacilli</taxon>
        <taxon>Lactobacillales</taxon>
        <taxon>Enterococcaceae</taxon>
        <taxon>Enterococcus</taxon>
    </lineage>
</organism>